<evidence type="ECO:0000259" key="1">
    <source>
        <dbReference type="Pfam" id="PF01636"/>
    </source>
</evidence>
<dbReference type="SUPFAM" id="SSF56112">
    <property type="entry name" value="Protein kinase-like (PK-like)"/>
    <property type="match status" value="1"/>
</dbReference>
<reference evidence="3" key="1">
    <citation type="journal article" date="2019" name="Int. J. Syst. Evol. Microbiol.">
        <title>The Global Catalogue of Microorganisms (GCM) 10K type strain sequencing project: providing services to taxonomists for standard genome sequencing and annotation.</title>
        <authorList>
            <consortium name="The Broad Institute Genomics Platform"/>
            <consortium name="The Broad Institute Genome Sequencing Center for Infectious Disease"/>
            <person name="Wu L."/>
            <person name="Ma J."/>
        </authorList>
    </citation>
    <scope>NUCLEOTIDE SEQUENCE [LARGE SCALE GENOMIC DNA]</scope>
    <source>
        <strain evidence="3">CGMCC 4.7246</strain>
    </source>
</reference>
<dbReference type="RefSeq" id="WP_380637678.1">
    <property type="nucleotide sequence ID" value="NZ_JBHSQO010000018.1"/>
</dbReference>
<proteinExistence type="predicted"/>
<organism evidence="2 3">
    <name type="scientific">Saccharothrix lopnurensis</name>
    <dbReference type="NCBI Taxonomy" id="1670621"/>
    <lineage>
        <taxon>Bacteria</taxon>
        <taxon>Bacillati</taxon>
        <taxon>Actinomycetota</taxon>
        <taxon>Actinomycetes</taxon>
        <taxon>Pseudonocardiales</taxon>
        <taxon>Pseudonocardiaceae</taxon>
        <taxon>Saccharothrix</taxon>
    </lineage>
</organism>
<dbReference type="EMBL" id="JBHSQO010000018">
    <property type="protein sequence ID" value="MFC6091481.1"/>
    <property type="molecule type" value="Genomic_DNA"/>
</dbReference>
<evidence type="ECO:0000313" key="2">
    <source>
        <dbReference type="EMBL" id="MFC6091481.1"/>
    </source>
</evidence>
<keyword evidence="3" id="KW-1185">Reference proteome</keyword>
<dbReference type="Gene3D" id="3.90.1200.10">
    <property type="match status" value="1"/>
</dbReference>
<comment type="caution">
    <text evidence="2">The sequence shown here is derived from an EMBL/GenBank/DDBJ whole genome shotgun (WGS) entry which is preliminary data.</text>
</comment>
<dbReference type="Proteomes" id="UP001596220">
    <property type="component" value="Unassembled WGS sequence"/>
</dbReference>
<accession>A0ABW1P8C4</accession>
<dbReference type="InterPro" id="IPR002575">
    <property type="entry name" value="Aminoglycoside_PTrfase"/>
</dbReference>
<sequence length="309" mass="33644">MEAVAAAFGLGGAISWEPVTGGRSHLVWRLRTTRGEWAVKRLNRSREDWWLRDHVVSAEVQLEAWERGLPMPRPVHPLTPAAPLLADVGEHSYVAHEWCGGRPLAGDVTEWVGRTLAALHDLPARGTPGRAPHPVAEWLTWLDEAPGPFTDRVRAHLPDIARAVAAGADTAGLTPVGSHRDVKPDNVLVTARGPLLLDWDGAGPEYAEWELTRAAVHFSGRGEDRAAFTRVISSYEAVTGRRPPADPSAFAGLLRVYLGGAAWMVWRALGHRPVTDAERAAAGPHALELLADLRAALGRLDEWVDWLGQ</sequence>
<dbReference type="InterPro" id="IPR011009">
    <property type="entry name" value="Kinase-like_dom_sf"/>
</dbReference>
<dbReference type="Pfam" id="PF01636">
    <property type="entry name" value="APH"/>
    <property type="match status" value="1"/>
</dbReference>
<evidence type="ECO:0000313" key="3">
    <source>
        <dbReference type="Proteomes" id="UP001596220"/>
    </source>
</evidence>
<gene>
    <name evidence="2" type="ORF">ACFP3R_19575</name>
</gene>
<protein>
    <submittedName>
        <fullName evidence="2">Phosphotransferase enzyme family protein</fullName>
    </submittedName>
</protein>
<name>A0ABW1P8C4_9PSEU</name>
<feature type="domain" description="Aminoglycoside phosphotransferase" evidence="1">
    <location>
        <begin position="16"/>
        <end position="228"/>
    </location>
</feature>